<dbReference type="PANTHER" id="PTHR11601">
    <property type="entry name" value="CYSTEINE DESULFURYLASE FAMILY MEMBER"/>
    <property type="match status" value="1"/>
</dbReference>
<evidence type="ECO:0000259" key="7">
    <source>
        <dbReference type="Pfam" id="PF00266"/>
    </source>
</evidence>
<dbReference type="GO" id="GO:0051536">
    <property type="term" value="F:iron-sulfur cluster binding"/>
    <property type="evidence" value="ECO:0007669"/>
    <property type="project" value="UniProtKB-KW"/>
</dbReference>
<evidence type="ECO:0000256" key="6">
    <source>
        <dbReference type="ARBA" id="ARBA00023014"/>
    </source>
</evidence>
<gene>
    <name evidence="8" type="primary">iscS_2</name>
    <name evidence="8" type="ORF">BN983_02960</name>
</gene>
<comment type="cofactor">
    <cofactor evidence="1">
        <name>pyridoxal 5'-phosphate</name>
        <dbReference type="ChEBI" id="CHEBI:597326"/>
    </cofactor>
</comment>
<evidence type="ECO:0000313" key="9">
    <source>
        <dbReference type="Proteomes" id="UP000028868"/>
    </source>
</evidence>
<keyword evidence="6" id="KW-0411">Iron-sulfur</keyword>
<keyword evidence="4" id="KW-0663">Pyridoxal phosphate</keyword>
<dbReference type="RefSeq" id="WP_035509662.1">
    <property type="nucleotide sequence ID" value="NZ_CCDH010000001.1"/>
</dbReference>
<dbReference type="GO" id="GO:0046872">
    <property type="term" value="F:metal ion binding"/>
    <property type="evidence" value="ECO:0007669"/>
    <property type="project" value="UniProtKB-KW"/>
</dbReference>
<evidence type="ECO:0000256" key="4">
    <source>
        <dbReference type="ARBA" id="ARBA00022898"/>
    </source>
</evidence>
<dbReference type="EMBL" id="CCDI010000003">
    <property type="protein sequence ID" value="CDQ24666.1"/>
    <property type="molecule type" value="Genomic_DNA"/>
</dbReference>
<dbReference type="Gene3D" id="3.90.1150.10">
    <property type="entry name" value="Aspartate Aminotransferase, domain 1"/>
    <property type="match status" value="1"/>
</dbReference>
<organism evidence="8 9">
    <name type="scientific">Halobacillus karajensis</name>
    <dbReference type="NCBI Taxonomy" id="195088"/>
    <lineage>
        <taxon>Bacteria</taxon>
        <taxon>Bacillati</taxon>
        <taxon>Bacillota</taxon>
        <taxon>Bacilli</taxon>
        <taxon>Bacillales</taxon>
        <taxon>Bacillaceae</taxon>
        <taxon>Halobacillus</taxon>
    </lineage>
</organism>
<keyword evidence="5" id="KW-0408">Iron</keyword>
<dbReference type="AlphaFoldDB" id="A0A024P7S8"/>
<accession>A0A024P7S8</accession>
<comment type="caution">
    <text evidence="8">The sequence shown here is derived from an EMBL/GenBank/DDBJ whole genome shotgun (WGS) entry which is preliminary data.</text>
</comment>
<dbReference type="Pfam" id="PF00266">
    <property type="entry name" value="Aminotran_5"/>
    <property type="match status" value="1"/>
</dbReference>
<dbReference type="InterPro" id="IPR015424">
    <property type="entry name" value="PyrdxlP-dep_Trfase"/>
</dbReference>
<dbReference type="Gene3D" id="3.40.640.10">
    <property type="entry name" value="Type I PLP-dependent aspartate aminotransferase-like (Major domain)"/>
    <property type="match status" value="1"/>
</dbReference>
<dbReference type="InterPro" id="IPR015421">
    <property type="entry name" value="PyrdxlP-dep_Trfase_major"/>
</dbReference>
<dbReference type="InterPro" id="IPR016454">
    <property type="entry name" value="Cysteine_dSase"/>
</dbReference>
<dbReference type="PIRSF" id="PIRSF005572">
    <property type="entry name" value="NifS"/>
    <property type="match status" value="1"/>
</dbReference>
<dbReference type="InterPro" id="IPR015422">
    <property type="entry name" value="PyrdxlP-dep_Trfase_small"/>
</dbReference>
<dbReference type="FunFam" id="3.40.640.10:FF:000084">
    <property type="entry name" value="IscS-like cysteine desulfurase"/>
    <property type="match status" value="1"/>
</dbReference>
<sequence length="379" mass="41913">MIYLDNSATTHPHPEVLNSFQKVADQYYANPSSVHSFGSEAERLLDRSRKQAAQILNVAPQEVIFTSGGTEGNNMAVKGIALQHQSRGKHLITTQIEHPSVMEAFRALETLGFDVTYINVDRNGKVNPDDIKNAIRPDTILVSVMSVNNEVGTIQPVRQIGQFLRSYPKVFFHVDHVQGLGKVDLSIKEWGIDLCTLSGHKIHGLKGTGALIKQPHVTLFPLLHGGSQESEVRAGTENLPGTVAFVKALRLLNEDLEQKVAHLAEMRQVLWKGLEERASYMINSPEDGAPHILNFSIPKYKPEVVIHALGEEGIFISTKSACSSKQPDVSAVLKACHLDYERTTSALRVSLSTLNEMDEIHTFLRKLDQTVENLKATMG</sequence>
<evidence type="ECO:0000256" key="3">
    <source>
        <dbReference type="ARBA" id="ARBA00022723"/>
    </source>
</evidence>
<protein>
    <submittedName>
        <fullName evidence="8">Cysteine desulfurase</fullName>
    </submittedName>
</protein>
<evidence type="ECO:0000256" key="2">
    <source>
        <dbReference type="ARBA" id="ARBA00006490"/>
    </source>
</evidence>
<dbReference type="InterPro" id="IPR000192">
    <property type="entry name" value="Aminotrans_V_dom"/>
</dbReference>
<comment type="similarity">
    <text evidence="2">Belongs to the class-V pyridoxal-phosphate-dependent aminotransferase family. NifS/IscS subfamily.</text>
</comment>
<feature type="domain" description="Aminotransferase class V" evidence="7">
    <location>
        <begin position="2"/>
        <end position="362"/>
    </location>
</feature>
<name>A0A024P7S8_9BACI</name>
<keyword evidence="3" id="KW-0479">Metal-binding</keyword>
<reference evidence="9" key="1">
    <citation type="submission" date="2014-03" db="EMBL/GenBank/DDBJ databases">
        <authorList>
            <person name="Urmite Genomes U."/>
        </authorList>
    </citation>
    <scope>NUCLEOTIDE SEQUENCE [LARGE SCALE GENOMIC DNA]</scope>
    <source>
        <strain evidence="9">HD-03</strain>
    </source>
</reference>
<dbReference type="GO" id="GO:0031071">
    <property type="term" value="F:cysteine desulfurase activity"/>
    <property type="evidence" value="ECO:0007669"/>
    <property type="project" value="UniProtKB-ARBA"/>
</dbReference>
<keyword evidence="9" id="KW-1185">Reference proteome</keyword>
<dbReference type="Gene3D" id="1.10.260.50">
    <property type="match status" value="1"/>
</dbReference>
<evidence type="ECO:0000313" key="8">
    <source>
        <dbReference type="EMBL" id="CDQ24666.1"/>
    </source>
</evidence>
<evidence type="ECO:0000256" key="5">
    <source>
        <dbReference type="ARBA" id="ARBA00023004"/>
    </source>
</evidence>
<evidence type="ECO:0000256" key="1">
    <source>
        <dbReference type="ARBA" id="ARBA00001933"/>
    </source>
</evidence>
<reference evidence="8 9" key="2">
    <citation type="submission" date="2014-05" db="EMBL/GenBank/DDBJ databases">
        <title>Draft genome sequence of Halobacillus karajensis HK-03.</title>
        <authorList>
            <person name="Khelaifia S."/>
            <person name="Croce O."/>
            <person name="Lagier J.C."/>
            <person name="Raoult D."/>
        </authorList>
    </citation>
    <scope>NUCLEOTIDE SEQUENCE [LARGE SCALE GENOMIC DNA]</scope>
    <source>
        <strain evidence="8 9">HD-03</strain>
    </source>
</reference>
<dbReference type="PANTHER" id="PTHR11601:SF50">
    <property type="entry name" value="CYSTEINE DESULFURASE ISCS 2-RELATED"/>
    <property type="match status" value="1"/>
</dbReference>
<dbReference type="Proteomes" id="UP000028868">
    <property type="component" value="Unassembled WGS sequence"/>
</dbReference>
<dbReference type="SUPFAM" id="SSF53383">
    <property type="entry name" value="PLP-dependent transferases"/>
    <property type="match status" value="1"/>
</dbReference>
<proteinExistence type="inferred from homology"/>